<evidence type="ECO:0000256" key="1">
    <source>
        <dbReference type="SAM" id="MobiDB-lite"/>
    </source>
</evidence>
<organism evidence="2 3">
    <name type="scientific">Tricholomella constricta</name>
    <dbReference type="NCBI Taxonomy" id="117010"/>
    <lineage>
        <taxon>Eukaryota</taxon>
        <taxon>Fungi</taxon>
        <taxon>Dikarya</taxon>
        <taxon>Basidiomycota</taxon>
        <taxon>Agaricomycotina</taxon>
        <taxon>Agaricomycetes</taxon>
        <taxon>Agaricomycetidae</taxon>
        <taxon>Agaricales</taxon>
        <taxon>Tricholomatineae</taxon>
        <taxon>Lyophyllaceae</taxon>
        <taxon>Tricholomella</taxon>
    </lineage>
</organism>
<proteinExistence type="predicted"/>
<feature type="compositionally biased region" description="Polar residues" evidence="1">
    <location>
        <begin position="76"/>
        <end position="95"/>
    </location>
</feature>
<keyword evidence="3" id="KW-1185">Reference proteome</keyword>
<sequence>MTSFSPSDTDLKGGGHNYFRNRTFCPISFPDSPTGRLTVDCPAKLFFSQWIPTPPVDLSDSFTSCITIAAQQVDDQSSVSPTSTLASPASGSSNKLELDKDAQDVAVPQSRLSDSYPAAYTDFYGLPSNPPCVFKTGDAWTVRPGPERVTREVRPVGDHPIGDRWLEIGQLIYEHLDSHDVKWSSIDPVRFAEAGERIIAAKAAAQECKVILAREGFPDVEIAFRESVVFKSGGPKLLSFNPSHDPVPEFRRPFSPTLGIQIAPLTTPHYEGTGAVYLRESSQSENVFLLTARHVACPPPVYRSNKLVSHKHSSQPRQEIVILGTDAYTDAKHRMTKAIALENSSIAIWASEIEKSESDVIIEGEALTEAETHKEYEGHLHLRGEYESLMETARKKTEDITKVYEEVAKFWSTLEKRVIGYVVHAPPIAVNDGPGQFTRDWALIKLYRDKIDWNTFPGNKVYLGGKFTSTEYNNKMHPHPESRSDFKYPPGGLLQIKGVVKDDEIRKPQQLDDNGEKCLFVIKNGKTDTTLGRLTGMFSFLRSYPEYFKDMPSIEIAVHPLIKPKGGASSSGDSGTIDGAFSASGDSGAIVGDSKGRAVGMITGGTGATSRTDITYLTPYWWIEEEIKKVYPKSYLFEIVDKNRR</sequence>
<evidence type="ECO:0000313" key="3">
    <source>
        <dbReference type="Proteomes" id="UP000565441"/>
    </source>
</evidence>
<gene>
    <name evidence="2" type="ORF">D9615_004176</name>
</gene>
<accession>A0A8H5HD80</accession>
<dbReference type="SUPFAM" id="SSF50494">
    <property type="entry name" value="Trypsin-like serine proteases"/>
    <property type="match status" value="1"/>
</dbReference>
<dbReference type="AlphaFoldDB" id="A0A8H5HD80"/>
<evidence type="ECO:0000313" key="2">
    <source>
        <dbReference type="EMBL" id="KAF5381070.1"/>
    </source>
</evidence>
<dbReference type="OrthoDB" id="5424209at2759"/>
<name>A0A8H5HD80_9AGAR</name>
<reference evidence="2 3" key="1">
    <citation type="journal article" date="2020" name="ISME J.">
        <title>Uncovering the hidden diversity of litter-decomposition mechanisms in mushroom-forming fungi.</title>
        <authorList>
            <person name="Floudas D."/>
            <person name="Bentzer J."/>
            <person name="Ahren D."/>
            <person name="Johansson T."/>
            <person name="Persson P."/>
            <person name="Tunlid A."/>
        </authorList>
    </citation>
    <scope>NUCLEOTIDE SEQUENCE [LARGE SCALE GENOMIC DNA]</scope>
    <source>
        <strain evidence="2 3">CBS 661.87</strain>
    </source>
</reference>
<dbReference type="InterPro" id="IPR009003">
    <property type="entry name" value="Peptidase_S1_PA"/>
</dbReference>
<comment type="caution">
    <text evidence="2">The sequence shown here is derived from an EMBL/GenBank/DDBJ whole genome shotgun (WGS) entry which is preliminary data.</text>
</comment>
<dbReference type="EMBL" id="JAACJP010000012">
    <property type="protein sequence ID" value="KAF5381070.1"/>
    <property type="molecule type" value="Genomic_DNA"/>
</dbReference>
<feature type="region of interest" description="Disordered" evidence="1">
    <location>
        <begin position="76"/>
        <end position="109"/>
    </location>
</feature>
<dbReference type="Proteomes" id="UP000565441">
    <property type="component" value="Unassembled WGS sequence"/>
</dbReference>
<protein>
    <submittedName>
        <fullName evidence="2">Uncharacterized protein</fullName>
    </submittedName>
</protein>